<dbReference type="InterPro" id="IPR045186">
    <property type="entry name" value="Indole-3-glycerol_P_synth"/>
</dbReference>
<dbReference type="PANTHER" id="PTHR22854:SF2">
    <property type="entry name" value="INDOLE-3-GLYCEROL-PHOSPHATE SYNTHASE"/>
    <property type="match status" value="1"/>
</dbReference>
<dbReference type="Proteomes" id="UP000473648">
    <property type="component" value="Unassembled WGS sequence"/>
</dbReference>
<dbReference type="Pfam" id="PF00218">
    <property type="entry name" value="IGPS"/>
    <property type="match status" value="1"/>
</dbReference>
<dbReference type="GO" id="GO:0004640">
    <property type="term" value="F:phosphoribosylanthranilate isomerase activity"/>
    <property type="evidence" value="ECO:0007669"/>
    <property type="project" value="TreeGrafter"/>
</dbReference>
<dbReference type="InterPro" id="IPR013785">
    <property type="entry name" value="Aldolase_TIM"/>
</dbReference>
<dbReference type="InterPro" id="IPR001468">
    <property type="entry name" value="Indole-3-GlycerolPSynthase_CS"/>
</dbReference>
<keyword evidence="12" id="KW-1185">Reference proteome</keyword>
<accession>A0A6L5GQH0</accession>
<reference evidence="11" key="1">
    <citation type="journal article" date="2020" name="Appl. Environ. Microbiol.">
        <title>Medium-Chain Fatty Acid Synthesis by 'Candidatus Weimeria bifida' gen. nov., sp. nov., and 'Candidatus Pseudoramibacter fermentans' sp. nov.</title>
        <authorList>
            <person name="Scarborough M.J."/>
            <person name="Myers K.S."/>
            <person name="Donohue T.J."/>
            <person name="Noguera D.R."/>
        </authorList>
    </citation>
    <scope>NUCLEOTIDE SEQUENCE</scope>
    <source>
        <strain evidence="11">EUB1.1</strain>
    </source>
</reference>
<keyword evidence="4 9" id="KW-0028">Amino-acid biosynthesis</keyword>
<dbReference type="InterPro" id="IPR011060">
    <property type="entry name" value="RibuloseP-bd_barrel"/>
</dbReference>
<evidence type="ECO:0000256" key="2">
    <source>
        <dbReference type="ARBA" id="ARBA00004696"/>
    </source>
</evidence>
<dbReference type="EC" id="4.1.1.48" evidence="9"/>
<comment type="caution">
    <text evidence="11">The sequence shown here is derived from an EMBL/GenBank/DDBJ whole genome shotgun (WGS) entry which is preliminary data.</text>
</comment>
<proteinExistence type="inferred from homology"/>
<sequence>MKNILDQLADHARERVAAAKQQVSADAMRAAADSLEPGNFEFERALKKPGLSFICECKKASPSKGLIAPDFPYLEITKDYERAGADAISCLTEPKWFLGKDVYLQAIANQVRIPVLRKDFTVDAYMIDQAKVLGASAVLLIVAITAPEDLRRYLARCDALGLSAVVEAHDADEIATALSAGARIVGVNNRNLKDFTVDTGNSAALRDLVPPEVVFISESGVKTAADVQAIRDTGADAVLVGEALMRAEDKTAALKALKSEA</sequence>
<evidence type="ECO:0000256" key="7">
    <source>
        <dbReference type="ARBA" id="ARBA00023141"/>
    </source>
</evidence>
<evidence type="ECO:0000256" key="8">
    <source>
        <dbReference type="ARBA" id="ARBA00023239"/>
    </source>
</evidence>
<evidence type="ECO:0000256" key="1">
    <source>
        <dbReference type="ARBA" id="ARBA00001633"/>
    </source>
</evidence>
<evidence type="ECO:0000313" key="12">
    <source>
        <dbReference type="Proteomes" id="UP000473648"/>
    </source>
</evidence>
<dbReference type="Gene3D" id="3.20.20.70">
    <property type="entry name" value="Aldolase class I"/>
    <property type="match status" value="1"/>
</dbReference>
<comment type="pathway">
    <text evidence="2 9">Amino-acid biosynthesis; L-tryptophan biosynthesis; L-tryptophan from chorismate: step 4/5.</text>
</comment>
<dbReference type="NCBIfam" id="NF001377">
    <property type="entry name" value="PRK00278.2-4"/>
    <property type="match status" value="1"/>
</dbReference>
<evidence type="ECO:0000256" key="3">
    <source>
        <dbReference type="ARBA" id="ARBA00008737"/>
    </source>
</evidence>
<keyword evidence="5 9" id="KW-0210">Decarboxylase</keyword>
<dbReference type="GO" id="GO:0004425">
    <property type="term" value="F:indole-3-glycerol-phosphate synthase activity"/>
    <property type="evidence" value="ECO:0007669"/>
    <property type="project" value="UniProtKB-UniRule"/>
</dbReference>
<name>A0A6L5GQH0_9FIRM</name>
<comment type="similarity">
    <text evidence="3 9">Belongs to the TrpC family.</text>
</comment>
<evidence type="ECO:0000313" key="11">
    <source>
        <dbReference type="EMBL" id="MQM72499.1"/>
    </source>
</evidence>
<keyword evidence="6 9" id="KW-0822">Tryptophan biosynthesis</keyword>
<dbReference type="GO" id="GO:0000162">
    <property type="term" value="P:L-tryptophan biosynthetic process"/>
    <property type="evidence" value="ECO:0007669"/>
    <property type="project" value="UniProtKB-UniRule"/>
</dbReference>
<dbReference type="AlphaFoldDB" id="A0A6L5GQH0"/>
<evidence type="ECO:0000256" key="6">
    <source>
        <dbReference type="ARBA" id="ARBA00022822"/>
    </source>
</evidence>
<evidence type="ECO:0000256" key="9">
    <source>
        <dbReference type="HAMAP-Rule" id="MF_00134"/>
    </source>
</evidence>
<evidence type="ECO:0000256" key="5">
    <source>
        <dbReference type="ARBA" id="ARBA00022793"/>
    </source>
</evidence>
<protein>
    <recommendedName>
        <fullName evidence="9">Indole-3-glycerol phosphate synthase</fullName>
        <shortName evidence="9">IGPS</shortName>
        <ecNumber evidence="9">4.1.1.48</ecNumber>
    </recommendedName>
</protein>
<dbReference type="FunFam" id="3.20.20.70:FF:000024">
    <property type="entry name" value="Indole-3-glycerol phosphate synthase"/>
    <property type="match status" value="1"/>
</dbReference>
<dbReference type="EMBL" id="VOGB01000004">
    <property type="protein sequence ID" value="MQM72499.1"/>
    <property type="molecule type" value="Genomic_DNA"/>
</dbReference>
<organism evidence="11 12">
    <name type="scientific">Candidatus Pseudoramibacter fermentans</name>
    <dbReference type="NCBI Taxonomy" id="2594427"/>
    <lineage>
        <taxon>Bacteria</taxon>
        <taxon>Bacillati</taxon>
        <taxon>Bacillota</taxon>
        <taxon>Clostridia</taxon>
        <taxon>Eubacteriales</taxon>
        <taxon>Eubacteriaceae</taxon>
        <taxon>Pseudoramibacter</taxon>
    </lineage>
</organism>
<dbReference type="InterPro" id="IPR013798">
    <property type="entry name" value="Indole-3-glycerol_P_synth_dom"/>
</dbReference>
<comment type="catalytic activity">
    <reaction evidence="1 9">
        <text>1-(2-carboxyphenylamino)-1-deoxy-D-ribulose 5-phosphate + H(+) = (1S,2R)-1-C-(indol-3-yl)glycerol 3-phosphate + CO2 + H2O</text>
        <dbReference type="Rhea" id="RHEA:23476"/>
        <dbReference type="ChEBI" id="CHEBI:15377"/>
        <dbReference type="ChEBI" id="CHEBI:15378"/>
        <dbReference type="ChEBI" id="CHEBI:16526"/>
        <dbReference type="ChEBI" id="CHEBI:58613"/>
        <dbReference type="ChEBI" id="CHEBI:58866"/>
        <dbReference type="EC" id="4.1.1.48"/>
    </reaction>
</comment>
<dbReference type="PANTHER" id="PTHR22854">
    <property type="entry name" value="TRYPTOPHAN BIOSYNTHESIS PROTEIN"/>
    <property type="match status" value="1"/>
</dbReference>
<dbReference type="PROSITE" id="PS00614">
    <property type="entry name" value="IGPS"/>
    <property type="match status" value="1"/>
</dbReference>
<feature type="domain" description="Indole-3-glycerol phosphate synthase" evidence="10">
    <location>
        <begin position="5"/>
        <end position="257"/>
    </location>
</feature>
<dbReference type="UniPathway" id="UPA00035">
    <property type="reaction ID" value="UER00043"/>
</dbReference>
<evidence type="ECO:0000259" key="10">
    <source>
        <dbReference type="Pfam" id="PF00218"/>
    </source>
</evidence>
<dbReference type="HAMAP" id="MF_00134_B">
    <property type="entry name" value="IGPS_B"/>
    <property type="match status" value="1"/>
</dbReference>
<dbReference type="CDD" id="cd00331">
    <property type="entry name" value="IGPS"/>
    <property type="match status" value="1"/>
</dbReference>
<dbReference type="SUPFAM" id="SSF51366">
    <property type="entry name" value="Ribulose-phoshate binding barrel"/>
    <property type="match status" value="1"/>
</dbReference>
<keyword evidence="8 9" id="KW-0456">Lyase</keyword>
<gene>
    <name evidence="9 11" type="primary">trpC</name>
    <name evidence="11" type="ORF">FRC53_03545</name>
</gene>
<keyword evidence="7 9" id="KW-0057">Aromatic amino acid biosynthesis</keyword>
<evidence type="ECO:0000256" key="4">
    <source>
        <dbReference type="ARBA" id="ARBA00022605"/>
    </source>
</evidence>